<dbReference type="OrthoDB" id="6622349at2759"/>
<dbReference type="Gene3D" id="3.30.420.10">
    <property type="entry name" value="Ribonuclease H-like superfamily/Ribonuclease H"/>
    <property type="match status" value="1"/>
</dbReference>
<dbReference type="Proteomes" id="UP000051574">
    <property type="component" value="Unassembled WGS sequence"/>
</dbReference>
<organism evidence="1 2">
    <name type="scientific">Oryctes borbonicus</name>
    <dbReference type="NCBI Taxonomy" id="1629725"/>
    <lineage>
        <taxon>Eukaryota</taxon>
        <taxon>Metazoa</taxon>
        <taxon>Ecdysozoa</taxon>
        <taxon>Arthropoda</taxon>
        <taxon>Hexapoda</taxon>
        <taxon>Insecta</taxon>
        <taxon>Pterygota</taxon>
        <taxon>Neoptera</taxon>
        <taxon>Endopterygota</taxon>
        <taxon>Coleoptera</taxon>
        <taxon>Polyphaga</taxon>
        <taxon>Scarabaeiformia</taxon>
        <taxon>Scarabaeidae</taxon>
        <taxon>Dynastinae</taxon>
        <taxon>Oryctes</taxon>
    </lineage>
</organism>
<proteinExistence type="predicted"/>
<comment type="caution">
    <text evidence="1">The sequence shown here is derived from an EMBL/GenBank/DDBJ whole genome shotgun (WGS) entry which is preliminary data.</text>
</comment>
<dbReference type="GO" id="GO:0003676">
    <property type="term" value="F:nucleic acid binding"/>
    <property type="evidence" value="ECO:0007669"/>
    <property type="project" value="InterPro"/>
</dbReference>
<dbReference type="AlphaFoldDB" id="A0A0T6B2Z6"/>
<keyword evidence="2" id="KW-1185">Reference proteome</keyword>
<sequence>TDLQIKYKMIHTCQKRFYGQTELRLQEEAVRENHFQREYNAWLGILDSHLIGPYFLPLRLNADGFLNFLSNGFYDLLDNISWNLRSESWLQLGGCPAHYARNTPTMVKCTLPWTMDRPCCLACTVIRSNAV</sequence>
<dbReference type="EMBL" id="LJIG01016066">
    <property type="protein sequence ID" value="KRT81718.1"/>
    <property type="molecule type" value="Genomic_DNA"/>
</dbReference>
<evidence type="ECO:0000313" key="2">
    <source>
        <dbReference type="Proteomes" id="UP000051574"/>
    </source>
</evidence>
<protein>
    <submittedName>
        <fullName evidence="1">Uncharacterized protein</fullName>
    </submittedName>
</protein>
<evidence type="ECO:0000313" key="1">
    <source>
        <dbReference type="EMBL" id="KRT81718.1"/>
    </source>
</evidence>
<reference evidence="1 2" key="1">
    <citation type="submission" date="2015-09" db="EMBL/GenBank/DDBJ databases">
        <title>Draft genome of the scarab beetle Oryctes borbonicus.</title>
        <authorList>
            <person name="Meyer J.M."/>
            <person name="Markov G.V."/>
            <person name="Baskaran P."/>
            <person name="Herrmann M."/>
            <person name="Sommer R.J."/>
            <person name="Roedelsperger C."/>
        </authorList>
    </citation>
    <scope>NUCLEOTIDE SEQUENCE [LARGE SCALE GENOMIC DNA]</scope>
    <source>
        <strain evidence="1">OB123</strain>
        <tissue evidence="1">Whole animal</tissue>
    </source>
</reference>
<dbReference type="InterPro" id="IPR036397">
    <property type="entry name" value="RNaseH_sf"/>
</dbReference>
<accession>A0A0T6B2Z6</accession>
<gene>
    <name evidence="1" type="ORF">AMK59_5218</name>
</gene>
<name>A0A0T6B2Z6_9SCAR</name>
<feature type="non-terminal residue" evidence="1">
    <location>
        <position position="1"/>
    </location>
</feature>